<dbReference type="GO" id="GO:0043093">
    <property type="term" value="P:FtsZ-dependent cytokinesis"/>
    <property type="evidence" value="ECO:0007669"/>
    <property type="project" value="TreeGrafter"/>
</dbReference>
<evidence type="ECO:0000256" key="4">
    <source>
        <dbReference type="ARBA" id="ARBA00022618"/>
    </source>
</evidence>
<comment type="function">
    <text evidence="7">Activator of cell division through the inhibition of FtsZ GTPase activity, therefore promoting FtsZ assembly into bundles of protofilaments necessary for the formation of the division Z ring. It is recruited early at mid-cell but it is not essential for cell division.</text>
</comment>
<dbReference type="SUPFAM" id="SSF102829">
    <property type="entry name" value="Cell division protein ZapA-like"/>
    <property type="match status" value="1"/>
</dbReference>
<evidence type="ECO:0000256" key="7">
    <source>
        <dbReference type="ARBA" id="ARBA00024910"/>
    </source>
</evidence>
<dbReference type="AlphaFoldDB" id="A0AA49FJ44"/>
<dbReference type="InterPro" id="IPR036192">
    <property type="entry name" value="Cell_div_ZapA-like_sf"/>
</dbReference>
<evidence type="ECO:0000256" key="9">
    <source>
        <dbReference type="ARBA" id="ARBA00033158"/>
    </source>
</evidence>
<evidence type="ECO:0000313" key="10">
    <source>
        <dbReference type="EMBL" id="WIM04667.1"/>
    </source>
</evidence>
<dbReference type="GO" id="GO:0005829">
    <property type="term" value="C:cytosol"/>
    <property type="evidence" value="ECO:0007669"/>
    <property type="project" value="TreeGrafter"/>
</dbReference>
<gene>
    <name evidence="10" type="ORF">OHM77_08120</name>
</gene>
<comment type="subunit">
    <text evidence="8">Homodimer. Interacts with FtsZ.</text>
</comment>
<dbReference type="PANTHER" id="PTHR34981">
    <property type="entry name" value="CELL DIVISION PROTEIN ZAPA"/>
    <property type="match status" value="1"/>
</dbReference>
<dbReference type="EMBL" id="CP107246">
    <property type="protein sequence ID" value="WIM04667.1"/>
    <property type="molecule type" value="Genomic_DNA"/>
</dbReference>
<evidence type="ECO:0000256" key="1">
    <source>
        <dbReference type="ARBA" id="ARBA00004496"/>
    </source>
</evidence>
<dbReference type="GO" id="GO:0032153">
    <property type="term" value="C:cell division site"/>
    <property type="evidence" value="ECO:0007669"/>
    <property type="project" value="TreeGrafter"/>
</dbReference>
<protein>
    <recommendedName>
        <fullName evidence="2">Cell division protein ZapA</fullName>
    </recommendedName>
    <alternativeName>
        <fullName evidence="9">Z ring-associated protein ZapA</fullName>
    </alternativeName>
</protein>
<organism evidence="10">
    <name type="scientific">Candidatus Nitricoxidivorans perseverans</name>
    <dbReference type="NCBI Taxonomy" id="2975601"/>
    <lineage>
        <taxon>Bacteria</taxon>
        <taxon>Pseudomonadati</taxon>
        <taxon>Pseudomonadota</taxon>
        <taxon>Betaproteobacteria</taxon>
        <taxon>Nitrosomonadales</taxon>
        <taxon>Sterolibacteriaceae</taxon>
        <taxon>Candidatus Nitricoxidivorans</taxon>
    </lineage>
</organism>
<reference evidence="10" key="1">
    <citation type="journal article" date="2023" name="Nat. Microbiol.">
        <title>Enrichment and characterization of a nitric oxide-reducing microbial community in a continuous bioreactor.</title>
        <authorList>
            <person name="Garrido-Amador P."/>
            <person name="Stortenbeker N."/>
            <person name="Wessels H.J.C.T."/>
            <person name="Speth D.R."/>
            <person name="Garcia-Heredia I."/>
            <person name="Kartal B."/>
        </authorList>
    </citation>
    <scope>NUCLEOTIDE SEQUENCE</scope>
    <source>
        <strain evidence="10">MAG1</strain>
    </source>
</reference>
<dbReference type="GO" id="GO:0000921">
    <property type="term" value="P:septin ring assembly"/>
    <property type="evidence" value="ECO:0007669"/>
    <property type="project" value="TreeGrafter"/>
</dbReference>
<dbReference type="InterPro" id="IPR042233">
    <property type="entry name" value="Cell_div_ZapA_N"/>
</dbReference>
<evidence type="ECO:0000256" key="3">
    <source>
        <dbReference type="ARBA" id="ARBA00022490"/>
    </source>
</evidence>
<dbReference type="InterPro" id="IPR007838">
    <property type="entry name" value="Cell_div_ZapA-like"/>
</dbReference>
<keyword evidence="3" id="KW-0963">Cytoplasm</keyword>
<name>A0AA49FJ44_9PROT</name>
<evidence type="ECO:0000256" key="5">
    <source>
        <dbReference type="ARBA" id="ARBA00023210"/>
    </source>
</evidence>
<dbReference type="Proteomes" id="UP001234916">
    <property type="component" value="Chromosome"/>
</dbReference>
<dbReference type="Pfam" id="PF05164">
    <property type="entry name" value="ZapA"/>
    <property type="match status" value="1"/>
</dbReference>
<dbReference type="Gene3D" id="1.20.5.50">
    <property type="match status" value="1"/>
</dbReference>
<evidence type="ECO:0000256" key="2">
    <source>
        <dbReference type="ARBA" id="ARBA00015195"/>
    </source>
</evidence>
<keyword evidence="5" id="KW-0717">Septation</keyword>
<keyword evidence="4 10" id="KW-0132">Cell division</keyword>
<keyword evidence="6" id="KW-0131">Cell cycle</keyword>
<sequence>MSAPPTLDIKLNGREFRVACTPGEREPLLAAVAFLDGRMTEIAKQTRNTGERLAVMTALDLAHELTSLKRPQTTLDDVPDFRRRIVAMEARLDEALAHQEDLF</sequence>
<proteinExistence type="predicted"/>
<accession>A0AA49FJ44</accession>
<evidence type="ECO:0000256" key="8">
    <source>
        <dbReference type="ARBA" id="ARBA00026068"/>
    </source>
</evidence>
<dbReference type="PANTHER" id="PTHR34981:SF1">
    <property type="entry name" value="CELL DIVISION PROTEIN ZAPA"/>
    <property type="match status" value="1"/>
</dbReference>
<dbReference type="Gene3D" id="3.30.160.880">
    <property type="entry name" value="Cell division protein ZapA protomer, N-terminal domain"/>
    <property type="match status" value="1"/>
</dbReference>
<dbReference type="GO" id="GO:0030428">
    <property type="term" value="C:cell septum"/>
    <property type="evidence" value="ECO:0007669"/>
    <property type="project" value="TreeGrafter"/>
</dbReference>
<dbReference type="GO" id="GO:0000917">
    <property type="term" value="P:division septum assembly"/>
    <property type="evidence" value="ECO:0007669"/>
    <property type="project" value="UniProtKB-KW"/>
</dbReference>
<comment type="subcellular location">
    <subcellularLocation>
        <location evidence="1">Cytoplasm</location>
    </subcellularLocation>
</comment>
<dbReference type="KEGG" id="npv:OHM77_08120"/>
<evidence type="ECO:0000256" key="6">
    <source>
        <dbReference type="ARBA" id="ARBA00023306"/>
    </source>
</evidence>